<evidence type="ECO:0000313" key="3">
    <source>
        <dbReference type="RefSeq" id="XP_033534291.1"/>
    </source>
</evidence>
<reference evidence="1 3" key="1">
    <citation type="submission" date="2020-01" db="EMBL/GenBank/DDBJ databases">
        <authorList>
            <consortium name="DOE Joint Genome Institute"/>
            <person name="Haridas S."/>
            <person name="Albert R."/>
            <person name="Binder M."/>
            <person name="Bloem J."/>
            <person name="Labutti K."/>
            <person name="Salamov A."/>
            <person name="Andreopoulos B."/>
            <person name="Baker S.E."/>
            <person name="Barry K."/>
            <person name="Bills G."/>
            <person name="Bluhm B.H."/>
            <person name="Cannon C."/>
            <person name="Castanera R."/>
            <person name="Culley D.E."/>
            <person name="Daum C."/>
            <person name="Ezra D."/>
            <person name="Gonzalez J.B."/>
            <person name="Henrissat B."/>
            <person name="Kuo A."/>
            <person name="Liang C."/>
            <person name="Lipzen A."/>
            <person name="Lutzoni F."/>
            <person name="Magnuson J."/>
            <person name="Mondo S."/>
            <person name="Nolan M."/>
            <person name="Ohm R."/>
            <person name="Pangilinan J."/>
            <person name="Park H.-J."/>
            <person name="Ramirez L."/>
            <person name="Alfaro M."/>
            <person name="Sun H."/>
            <person name="Tritt A."/>
            <person name="Yoshinaga Y."/>
            <person name="Zwiers L.-H."/>
            <person name="Turgeon B.G."/>
            <person name="Goodwin S.B."/>
            <person name="Spatafora J.W."/>
            <person name="Crous P.W."/>
            <person name="Grigoriev I.V."/>
        </authorList>
    </citation>
    <scope>NUCLEOTIDE SEQUENCE</scope>
    <source>
        <strain evidence="1 3">CBS 781.70</strain>
    </source>
</reference>
<reference evidence="3" key="3">
    <citation type="submission" date="2025-04" db="UniProtKB">
        <authorList>
            <consortium name="RefSeq"/>
        </authorList>
    </citation>
    <scope>IDENTIFICATION</scope>
    <source>
        <strain evidence="3">CBS 781.70</strain>
    </source>
</reference>
<dbReference type="EMBL" id="ML975157">
    <property type="protein sequence ID" value="KAF1812660.1"/>
    <property type="molecule type" value="Genomic_DNA"/>
</dbReference>
<sequence>MEQHVEGERSSDYMVAEAEDFVHTMTAHLRASDMDVKFLDHGFDLQDQSAFVGEMYAEALSGHPLKPQLWDSTLEGLANDVADEHAELTATQDNLQAKIRDNPTLVSTAHDIMDRRMQAVGVTQDNSLPKRTSSWASLAARLRHLLHSENEKMKVEDKECFPGADNKQASQFSIKLSAHYTYDGKMDRTRLSSLYYSNNVTLPTFLEALQRNSRNWQTAEDDFPEGYSAKDGDWLWIDPTASRTVRKLKTDGDLQGMIKRTQAVHQQTGNVVLVFHEKYQDHLNRIKNERQELNDRRFYEDEPTDENGVPLYDREFDFIKWCRDHHNDDGTVEKPRDEDYWADIEQYRKRIGLE</sequence>
<dbReference type="GeneID" id="54422436"/>
<accession>A0A6G1G415</accession>
<name>A0A6G1G415_9PEZI</name>
<reference evidence="3" key="2">
    <citation type="submission" date="2020-04" db="EMBL/GenBank/DDBJ databases">
        <authorList>
            <consortium name="NCBI Genome Project"/>
        </authorList>
    </citation>
    <scope>NUCLEOTIDE SEQUENCE</scope>
    <source>
        <strain evidence="3">CBS 781.70</strain>
    </source>
</reference>
<protein>
    <submittedName>
        <fullName evidence="1 3">Uncharacterized protein</fullName>
    </submittedName>
</protein>
<evidence type="ECO:0000313" key="2">
    <source>
        <dbReference type="Proteomes" id="UP000504638"/>
    </source>
</evidence>
<dbReference type="RefSeq" id="XP_033534291.1">
    <property type="nucleotide sequence ID" value="XM_033681866.1"/>
</dbReference>
<proteinExistence type="predicted"/>
<dbReference type="Proteomes" id="UP000504638">
    <property type="component" value="Unplaced"/>
</dbReference>
<gene>
    <name evidence="1 3" type="ORF">P152DRAFT_482137</name>
</gene>
<organism evidence="1">
    <name type="scientific">Eremomyces bilateralis CBS 781.70</name>
    <dbReference type="NCBI Taxonomy" id="1392243"/>
    <lineage>
        <taxon>Eukaryota</taxon>
        <taxon>Fungi</taxon>
        <taxon>Dikarya</taxon>
        <taxon>Ascomycota</taxon>
        <taxon>Pezizomycotina</taxon>
        <taxon>Dothideomycetes</taxon>
        <taxon>Dothideomycetes incertae sedis</taxon>
        <taxon>Eremomycetales</taxon>
        <taxon>Eremomycetaceae</taxon>
        <taxon>Eremomyces</taxon>
    </lineage>
</organism>
<evidence type="ECO:0000313" key="1">
    <source>
        <dbReference type="EMBL" id="KAF1812660.1"/>
    </source>
</evidence>
<keyword evidence="2" id="KW-1185">Reference proteome</keyword>
<dbReference type="AlphaFoldDB" id="A0A6G1G415"/>